<dbReference type="AlphaFoldDB" id="A0A0P0ZB40"/>
<proteinExistence type="predicted"/>
<reference evidence="1" key="1">
    <citation type="journal article" date="2015" name="Proc. Natl. Acad. Sci. U.S.A.">
        <title>Bacterial clade with the ribosomal RNA operon on a small plasmid rather than the chromosome.</title>
        <authorList>
            <person name="Anda M."/>
            <person name="Ohtsubo Y."/>
            <person name="Okubo T."/>
            <person name="Sugawara M."/>
            <person name="Nagata Y."/>
            <person name="Tsuda M."/>
            <person name="Minamisawa K."/>
            <person name="Mitsui H."/>
        </authorList>
    </citation>
    <scope>NUCLEOTIDE SEQUENCE</scope>
    <source>
        <strain evidence="1">DSM 15513</strain>
    </source>
</reference>
<organism evidence="1">
    <name type="scientific">Fulvimarina pelagi</name>
    <dbReference type="NCBI Taxonomy" id="217511"/>
    <lineage>
        <taxon>Bacteria</taxon>
        <taxon>Pseudomonadati</taxon>
        <taxon>Pseudomonadota</taxon>
        <taxon>Alphaproteobacteria</taxon>
        <taxon>Hyphomicrobiales</taxon>
        <taxon>Aurantimonadaceae</taxon>
        <taxon>Fulvimarina</taxon>
    </lineage>
</organism>
<dbReference type="EMBL" id="LC066397">
    <property type="protein sequence ID" value="BAT31039.1"/>
    <property type="molecule type" value="Genomic_DNA"/>
</dbReference>
<name>A0A0P0ZB40_9HYPH</name>
<protein>
    <submittedName>
        <fullName evidence="1">F5/8 type C domain protein</fullName>
    </submittedName>
</protein>
<accession>A0A0P0ZB40</accession>
<evidence type="ECO:0000313" key="1">
    <source>
        <dbReference type="EMBL" id="BAT31039.1"/>
    </source>
</evidence>
<sequence>MMVQDVMSFSAIVVRAAPVPQPLVIALIQAFRIDELYGGLNGRAFSFAWACQAAEGREGPSELRRFVIAIASSFACNLSRFKLLR</sequence>